<dbReference type="Proteomes" id="UP001164768">
    <property type="component" value="Chromosome"/>
</dbReference>
<accession>A0AB38X7K0</accession>
<dbReference type="EMBL" id="CP113117">
    <property type="protein sequence ID" value="WAD02603.1"/>
    <property type="molecule type" value="Genomic_DNA"/>
</dbReference>
<dbReference type="AlphaFoldDB" id="A0AB38X7K0"/>
<dbReference type="RefSeq" id="WP_267668627.1">
    <property type="nucleotide sequence ID" value="NZ_CP113117.1"/>
</dbReference>
<evidence type="ECO:0008006" key="3">
    <source>
        <dbReference type="Google" id="ProtNLM"/>
    </source>
</evidence>
<protein>
    <recommendedName>
        <fullName evidence="3">Transposase</fullName>
    </recommendedName>
</protein>
<gene>
    <name evidence="1" type="ORF">ORR04_05340</name>
</gene>
<sequence length="72" mass="8523">MGQMVNTKFGLVSRTEARCLGDLERQFKDGRWQRKKPQRPHKPRITVWRKNDVEKHRPFSLSKTKGEVAMTN</sequence>
<proteinExistence type="predicted"/>
<evidence type="ECO:0000313" key="2">
    <source>
        <dbReference type="Proteomes" id="UP001164768"/>
    </source>
</evidence>
<reference evidence="1" key="1">
    <citation type="submission" date="2022-11" db="EMBL/GenBank/DDBJ databases">
        <title>Whole genome sequence of Levilactobacillus brevis SMB091.</title>
        <authorList>
            <person name="Kim J.-M."/>
            <person name="Kim O.-C."/>
            <person name="Choi Y.H."/>
            <person name="Han N.S."/>
            <person name="Hurh B."/>
        </authorList>
    </citation>
    <scope>NUCLEOTIDE SEQUENCE</scope>
    <source>
        <strain evidence="1">SMB091</strain>
    </source>
</reference>
<organism evidence="1 2">
    <name type="scientific">Levilactobacillus brevis</name>
    <name type="common">Lactobacillus brevis</name>
    <dbReference type="NCBI Taxonomy" id="1580"/>
    <lineage>
        <taxon>Bacteria</taxon>
        <taxon>Bacillati</taxon>
        <taxon>Bacillota</taxon>
        <taxon>Bacilli</taxon>
        <taxon>Lactobacillales</taxon>
        <taxon>Lactobacillaceae</taxon>
        <taxon>Levilactobacillus</taxon>
    </lineage>
</organism>
<evidence type="ECO:0000313" key="1">
    <source>
        <dbReference type="EMBL" id="WAD02603.1"/>
    </source>
</evidence>
<name>A0AB38X7K0_LEVBR</name>